<dbReference type="Gene3D" id="1.10.1040.50">
    <property type="match status" value="1"/>
</dbReference>
<evidence type="ECO:0000256" key="4">
    <source>
        <dbReference type="ARBA" id="ARBA00012076"/>
    </source>
</evidence>
<dbReference type="InterPro" id="IPR001753">
    <property type="entry name" value="Enoyl-CoA_hydra/iso"/>
</dbReference>
<dbReference type="Pfam" id="PF00725">
    <property type="entry name" value="3HCDH"/>
    <property type="match status" value="1"/>
</dbReference>
<comment type="similarity">
    <text evidence="3">In the N-terminal section; belongs to the enoyl-CoA hydratase/isomerase family.</text>
</comment>
<feature type="domain" description="3-hydroxyacyl-CoA dehydrogenase C-terminal" evidence="14">
    <location>
        <begin position="494"/>
        <end position="594"/>
    </location>
</feature>
<keyword evidence="7" id="KW-0560">Oxidoreductase</keyword>
<dbReference type="Proteomes" id="UP000650424">
    <property type="component" value="Unassembled WGS sequence"/>
</dbReference>
<evidence type="ECO:0000256" key="6">
    <source>
        <dbReference type="ARBA" id="ARBA00022963"/>
    </source>
</evidence>
<keyword evidence="10" id="KW-0456">Lyase</keyword>
<reference evidence="16 17" key="1">
    <citation type="submission" date="2020-08" db="EMBL/GenBank/DDBJ databases">
        <title>Novel species isolated from subtropical streams in China.</title>
        <authorList>
            <person name="Lu H."/>
        </authorList>
    </citation>
    <scope>NUCLEOTIDE SEQUENCE [LARGE SCALE GENOMIC DNA]</scope>
    <source>
        <strain evidence="16 17">CY18W</strain>
    </source>
</reference>
<dbReference type="PROSITE" id="PS00166">
    <property type="entry name" value="ENOYL_COA_HYDRATASE"/>
    <property type="match status" value="1"/>
</dbReference>
<keyword evidence="5" id="KW-0276">Fatty acid metabolism</keyword>
<dbReference type="InterPro" id="IPR006108">
    <property type="entry name" value="3HC_DH_C"/>
</dbReference>
<feature type="domain" description="3-hydroxyacyl-CoA dehydrogenase NAD binding" evidence="15">
    <location>
        <begin position="314"/>
        <end position="491"/>
    </location>
</feature>
<evidence type="ECO:0000256" key="2">
    <source>
        <dbReference type="ARBA" id="ARBA00007005"/>
    </source>
</evidence>
<dbReference type="SUPFAM" id="SSF48179">
    <property type="entry name" value="6-phosphogluconate dehydrogenase C-terminal domain-like"/>
    <property type="match status" value="2"/>
</dbReference>
<organism evidence="16 17">
    <name type="scientific">Undibacterium hunanense</name>
    <dbReference type="NCBI Taxonomy" id="2762292"/>
    <lineage>
        <taxon>Bacteria</taxon>
        <taxon>Pseudomonadati</taxon>
        <taxon>Pseudomonadota</taxon>
        <taxon>Betaproteobacteria</taxon>
        <taxon>Burkholderiales</taxon>
        <taxon>Oxalobacteraceae</taxon>
        <taxon>Undibacterium</taxon>
    </lineage>
</organism>
<evidence type="ECO:0000256" key="12">
    <source>
        <dbReference type="ARBA" id="ARBA00049556"/>
    </source>
</evidence>
<evidence type="ECO:0000256" key="8">
    <source>
        <dbReference type="ARBA" id="ARBA00023027"/>
    </source>
</evidence>
<dbReference type="InterPro" id="IPR008927">
    <property type="entry name" value="6-PGluconate_DH-like_C_sf"/>
</dbReference>
<evidence type="ECO:0000256" key="10">
    <source>
        <dbReference type="ARBA" id="ARBA00023239"/>
    </source>
</evidence>
<dbReference type="PANTHER" id="PTHR43612">
    <property type="entry name" value="TRIFUNCTIONAL ENZYME SUBUNIT ALPHA"/>
    <property type="match status" value="1"/>
</dbReference>
<evidence type="ECO:0000259" key="14">
    <source>
        <dbReference type="Pfam" id="PF00725"/>
    </source>
</evidence>
<comment type="catalytic activity">
    <reaction evidence="12">
        <text>a (3S)-3-hydroxyacyl-CoA + NAD(+) = a 3-oxoacyl-CoA + NADH + H(+)</text>
        <dbReference type="Rhea" id="RHEA:22432"/>
        <dbReference type="ChEBI" id="CHEBI:15378"/>
        <dbReference type="ChEBI" id="CHEBI:57318"/>
        <dbReference type="ChEBI" id="CHEBI:57540"/>
        <dbReference type="ChEBI" id="CHEBI:57945"/>
        <dbReference type="ChEBI" id="CHEBI:90726"/>
        <dbReference type="EC" id="1.1.1.35"/>
    </reaction>
</comment>
<dbReference type="EC" id="4.2.1.17" evidence="4"/>
<evidence type="ECO:0000313" key="17">
    <source>
        <dbReference type="Proteomes" id="UP000650424"/>
    </source>
</evidence>
<keyword evidence="17" id="KW-1185">Reference proteome</keyword>
<comment type="similarity">
    <text evidence="2">In the central section; belongs to the 3-hydroxyacyl-CoA dehydrogenase family.</text>
</comment>
<evidence type="ECO:0000259" key="15">
    <source>
        <dbReference type="Pfam" id="PF02737"/>
    </source>
</evidence>
<dbReference type="SUPFAM" id="SSF52096">
    <property type="entry name" value="ClpP/crotonase"/>
    <property type="match status" value="1"/>
</dbReference>
<dbReference type="InterPro" id="IPR018376">
    <property type="entry name" value="Enoyl-CoA_hyd/isom_CS"/>
</dbReference>
<gene>
    <name evidence="16" type="ORF">H8L32_18705</name>
</gene>
<keyword evidence="11" id="KW-0511">Multifunctional enzyme</keyword>
<dbReference type="Gene3D" id="3.40.50.720">
    <property type="entry name" value="NAD(P)-binding Rossmann-like Domain"/>
    <property type="match status" value="1"/>
</dbReference>
<dbReference type="SUPFAM" id="SSF51735">
    <property type="entry name" value="NAD(P)-binding Rossmann-fold domains"/>
    <property type="match status" value="1"/>
</dbReference>
<keyword evidence="9" id="KW-0443">Lipid metabolism</keyword>
<dbReference type="Gene3D" id="3.90.226.10">
    <property type="entry name" value="2-enoyl-CoA Hydratase, Chain A, domain 1"/>
    <property type="match status" value="1"/>
</dbReference>
<evidence type="ECO:0000256" key="7">
    <source>
        <dbReference type="ARBA" id="ARBA00023002"/>
    </source>
</evidence>
<evidence type="ECO:0000256" key="5">
    <source>
        <dbReference type="ARBA" id="ARBA00022832"/>
    </source>
</evidence>
<dbReference type="InterPro" id="IPR006176">
    <property type="entry name" value="3-OHacyl-CoA_DH_NAD-bd"/>
</dbReference>
<evidence type="ECO:0000256" key="1">
    <source>
        <dbReference type="ARBA" id="ARBA00005005"/>
    </source>
</evidence>
<dbReference type="EMBL" id="JACOGF010000010">
    <property type="protein sequence ID" value="MBC3919524.1"/>
    <property type="molecule type" value="Genomic_DNA"/>
</dbReference>
<protein>
    <recommendedName>
        <fullName evidence="4">enoyl-CoA hydratase</fullName>
        <ecNumber evidence="4">4.2.1.17</ecNumber>
    </recommendedName>
</protein>
<dbReference type="InterPro" id="IPR050136">
    <property type="entry name" value="FA_oxidation_alpha_subunit"/>
</dbReference>
<keyword evidence="6" id="KW-0442">Lipid degradation</keyword>
<comment type="similarity">
    <text evidence="13">Belongs to the enoyl-CoA hydratase/isomerase family.</text>
</comment>
<name>A0ABR6ZUP9_9BURK</name>
<evidence type="ECO:0000256" key="9">
    <source>
        <dbReference type="ARBA" id="ARBA00023098"/>
    </source>
</evidence>
<dbReference type="PANTHER" id="PTHR43612:SF3">
    <property type="entry name" value="TRIFUNCTIONAL ENZYME SUBUNIT ALPHA, MITOCHONDRIAL"/>
    <property type="match status" value="1"/>
</dbReference>
<dbReference type="CDD" id="cd06558">
    <property type="entry name" value="crotonase-like"/>
    <property type="match status" value="1"/>
</dbReference>
<evidence type="ECO:0000256" key="13">
    <source>
        <dbReference type="RuleBase" id="RU003707"/>
    </source>
</evidence>
<dbReference type="InterPro" id="IPR036291">
    <property type="entry name" value="NAD(P)-bd_dom_sf"/>
</dbReference>
<evidence type="ECO:0000313" key="16">
    <source>
        <dbReference type="EMBL" id="MBC3919524.1"/>
    </source>
</evidence>
<comment type="caution">
    <text evidence="16">The sequence shown here is derived from an EMBL/GenBank/DDBJ whole genome shotgun (WGS) entry which is preliminary data.</text>
</comment>
<dbReference type="InterPro" id="IPR029045">
    <property type="entry name" value="ClpP/crotonase-like_dom_sf"/>
</dbReference>
<accession>A0ABR6ZUP9</accession>
<dbReference type="RefSeq" id="WP_186948790.1">
    <property type="nucleotide sequence ID" value="NZ_JACOGF010000010.1"/>
</dbReference>
<evidence type="ECO:0000256" key="11">
    <source>
        <dbReference type="ARBA" id="ARBA00023268"/>
    </source>
</evidence>
<evidence type="ECO:0000256" key="3">
    <source>
        <dbReference type="ARBA" id="ARBA00008750"/>
    </source>
</evidence>
<dbReference type="Pfam" id="PF02737">
    <property type="entry name" value="3HCDH_N"/>
    <property type="match status" value="1"/>
</dbReference>
<keyword evidence="8" id="KW-0520">NAD</keyword>
<sequence length="717" mass="76629">MIHYSKDAHQIVTLCIDMPGMSVNTMNAAFRAALASAVTRLEKEQEQISGVIISSGKDSFFAGGDLRELIGIQNAASCFAMLEQNHAVLRRLEKLGKPVVAAVNGSALGGGLELALACHYRIALDNPRAKIGFPEVTLGLLPGAGGVVRSVRILGLQAAMPYLLEGKQLSPANAVKAGFVHALASSHADMLQQAHAWIIANPQAQQAWDSPAYKMPGGTPHSAALLPLIMAAPAMLREKTRGNYPAPEAILAAMVEGAQVDFENALKIEARYFTHLVTGQVARNMTGTLFFQMQDIASGKSRPPEIPKTKINRLGIIGAGMMGTGIASVSATRGIQVVLKDQTTDLAQQGKAVIADKLDKKISQGGLSTAQAQAILERIQPGAQASDFAGCELIIEAVFENRTLKASVSSEAETWLGDTGVMASNTSTLPISGLATAVRHPDRFIGLHFFSPVEKMQLVEIIKGRQTSAATLALAYDYVLQIGKTPIVVNDARGFFTSRVFASFVNEGLSMLAEGLPAALIENAALSVGMPVGPLAVQDEVSLNLSRHVAQQTRADLEVEGIAWQAPASSTIIDIMLDQYQRAGKAAGAGFYDYPADGSKKYLWPELDKLLGKLFGKSGVSLPYADLQDRFLYRQTLETLRCLDEGVLESSRDANIGSIFGIGFPAWTGGAVQFINHVGPAQFAARAIELQARYGDGYTLPPSYLHHANESRHCSHY</sequence>
<proteinExistence type="inferred from homology"/>
<comment type="pathway">
    <text evidence="1">Lipid metabolism; fatty acid beta-oxidation.</text>
</comment>
<dbReference type="Pfam" id="PF00378">
    <property type="entry name" value="ECH_1"/>
    <property type="match status" value="1"/>
</dbReference>